<proteinExistence type="inferred from homology"/>
<comment type="similarity">
    <text evidence="1 5">Belongs to the MsrA Met sulfoxide reductase family.</text>
</comment>
<keyword evidence="6" id="KW-0472">Membrane</keyword>
<dbReference type="InterPro" id="IPR002569">
    <property type="entry name" value="Met_Sox_Rdtase_MsrA_dom"/>
</dbReference>
<evidence type="ECO:0000256" key="3">
    <source>
        <dbReference type="ARBA" id="ARBA00047806"/>
    </source>
</evidence>
<feature type="active site" evidence="5">
    <location>
        <position position="75"/>
    </location>
</feature>
<dbReference type="PANTHER" id="PTHR43774:SF1">
    <property type="entry name" value="PEPTIDE METHIONINE SULFOXIDE REDUCTASE MSRA 2"/>
    <property type="match status" value="1"/>
</dbReference>
<evidence type="ECO:0000313" key="9">
    <source>
        <dbReference type="Proteomes" id="UP001268256"/>
    </source>
</evidence>
<comment type="function">
    <text evidence="5">Has an important function as a repair enzyme for proteins that have been inactivated by oxidation. Catalyzes the reversible oxidation-reduction of methionine sulfoxide in proteins to methionine.</text>
</comment>
<feature type="transmembrane region" description="Helical" evidence="6">
    <location>
        <begin position="12"/>
        <end position="36"/>
    </location>
</feature>
<gene>
    <name evidence="5 8" type="primary">msrA</name>
    <name evidence="8" type="ORF">RIF25_15325</name>
</gene>
<evidence type="ECO:0000259" key="7">
    <source>
        <dbReference type="Pfam" id="PF01625"/>
    </source>
</evidence>
<keyword evidence="6" id="KW-1133">Transmembrane helix</keyword>
<dbReference type="Proteomes" id="UP001268256">
    <property type="component" value="Unassembled WGS sequence"/>
</dbReference>
<comment type="caution">
    <text evidence="8">The sequence shown here is derived from an EMBL/GenBank/DDBJ whole genome shotgun (WGS) entry which is preliminary data.</text>
</comment>
<dbReference type="HAMAP" id="MF_01401">
    <property type="entry name" value="MsrA"/>
    <property type="match status" value="1"/>
</dbReference>
<evidence type="ECO:0000256" key="2">
    <source>
        <dbReference type="ARBA" id="ARBA00023002"/>
    </source>
</evidence>
<dbReference type="Gene3D" id="3.30.1060.10">
    <property type="entry name" value="Peptide methionine sulphoxide reductase MsrA"/>
    <property type="match status" value="1"/>
</dbReference>
<dbReference type="EMBL" id="JAVMIP010000023">
    <property type="protein sequence ID" value="MDS3862172.1"/>
    <property type="molecule type" value="Genomic_DNA"/>
</dbReference>
<reference evidence="9" key="1">
    <citation type="submission" date="2023-07" db="EMBL/GenBank/DDBJ databases">
        <authorList>
            <person name="Luz R."/>
            <person name="Cordeiro R."/>
            <person name="Fonseca A."/>
            <person name="Goncalves V."/>
        </authorList>
    </citation>
    <scope>NUCLEOTIDE SEQUENCE [LARGE SCALE GENOMIC DNA]</scope>
    <source>
        <strain evidence="9">BACA0444</strain>
    </source>
</reference>
<dbReference type="SUPFAM" id="SSF55068">
    <property type="entry name" value="Peptide methionine sulfoxide reductase"/>
    <property type="match status" value="1"/>
</dbReference>
<comment type="catalytic activity">
    <reaction evidence="3 5">
        <text>L-methionyl-[protein] + [thioredoxin]-disulfide + H2O = L-methionyl-(S)-S-oxide-[protein] + [thioredoxin]-dithiol</text>
        <dbReference type="Rhea" id="RHEA:14217"/>
        <dbReference type="Rhea" id="RHEA-COMP:10698"/>
        <dbReference type="Rhea" id="RHEA-COMP:10700"/>
        <dbReference type="Rhea" id="RHEA-COMP:12313"/>
        <dbReference type="Rhea" id="RHEA-COMP:12315"/>
        <dbReference type="ChEBI" id="CHEBI:15377"/>
        <dbReference type="ChEBI" id="CHEBI:16044"/>
        <dbReference type="ChEBI" id="CHEBI:29950"/>
        <dbReference type="ChEBI" id="CHEBI:44120"/>
        <dbReference type="ChEBI" id="CHEBI:50058"/>
        <dbReference type="EC" id="1.8.4.11"/>
    </reaction>
</comment>
<evidence type="ECO:0000256" key="1">
    <source>
        <dbReference type="ARBA" id="ARBA00005591"/>
    </source>
</evidence>
<dbReference type="RefSeq" id="WP_322879384.1">
    <property type="nucleotide sequence ID" value="NZ_JAVMIP010000023.1"/>
</dbReference>
<dbReference type="Pfam" id="PF01625">
    <property type="entry name" value="PMSR"/>
    <property type="match status" value="1"/>
</dbReference>
<evidence type="ECO:0000256" key="5">
    <source>
        <dbReference type="HAMAP-Rule" id="MF_01401"/>
    </source>
</evidence>
<protein>
    <recommendedName>
        <fullName evidence="5">Peptide methionine sulfoxide reductase MsrA</fullName>
        <shortName evidence="5">Protein-methionine-S-oxide reductase</shortName>
        <ecNumber evidence="5">1.8.4.11</ecNumber>
    </recommendedName>
    <alternativeName>
        <fullName evidence="5">Peptide-methionine (S)-S-oxide reductase</fullName>
        <shortName evidence="5">Peptide Met(O) reductase</shortName>
    </alternativeName>
</protein>
<feature type="domain" description="Peptide methionine sulphoxide reductase MsrA" evidence="7">
    <location>
        <begin position="68"/>
        <end position="220"/>
    </location>
</feature>
<dbReference type="EC" id="1.8.4.11" evidence="5"/>
<sequence length="253" mass="27812">MLTLKLRSLPTPIYRGLIATLTVTAVVLVGFVIVRLSPPKLADIRSTVPDPVIDASMLSPTAMPSQQTAVFAGGCFWGMEALFEHVKGVSNVISGYAGGSAETATYQQVSRGGTGHAESIQITYDPSQVSYGELLKIFFTVAHDPTQLNQQGFDVGTQYRSAVFFTNAEQQKIAQAYIEQLNQAKVFYQPVVTDVQPLKDFYPAEDYHQDFVAHHPTNFYVVAVEIPKIDRFQKRFPNLYTPQVSKSASPSGV</sequence>
<keyword evidence="9" id="KW-1185">Reference proteome</keyword>
<comment type="catalytic activity">
    <reaction evidence="4 5">
        <text>[thioredoxin]-disulfide + L-methionine + H2O = L-methionine (S)-S-oxide + [thioredoxin]-dithiol</text>
        <dbReference type="Rhea" id="RHEA:19993"/>
        <dbReference type="Rhea" id="RHEA-COMP:10698"/>
        <dbReference type="Rhea" id="RHEA-COMP:10700"/>
        <dbReference type="ChEBI" id="CHEBI:15377"/>
        <dbReference type="ChEBI" id="CHEBI:29950"/>
        <dbReference type="ChEBI" id="CHEBI:50058"/>
        <dbReference type="ChEBI" id="CHEBI:57844"/>
        <dbReference type="ChEBI" id="CHEBI:58772"/>
        <dbReference type="EC" id="1.8.4.11"/>
    </reaction>
</comment>
<name>A0AAE4FVR2_9CYAN</name>
<dbReference type="PANTHER" id="PTHR43774">
    <property type="entry name" value="PEPTIDE METHIONINE SULFOXIDE REDUCTASE"/>
    <property type="match status" value="1"/>
</dbReference>
<keyword evidence="2 5" id="KW-0560">Oxidoreductase</keyword>
<organism evidence="8 9">
    <name type="scientific">Pseudocalidococcus azoricus BACA0444</name>
    <dbReference type="NCBI Taxonomy" id="2918990"/>
    <lineage>
        <taxon>Bacteria</taxon>
        <taxon>Bacillati</taxon>
        <taxon>Cyanobacteriota</taxon>
        <taxon>Cyanophyceae</taxon>
        <taxon>Acaryochloridales</taxon>
        <taxon>Thermosynechococcaceae</taxon>
        <taxon>Pseudocalidococcus</taxon>
        <taxon>Pseudocalidococcus azoricus</taxon>
    </lineage>
</organism>
<evidence type="ECO:0000313" key="8">
    <source>
        <dbReference type="EMBL" id="MDS3862172.1"/>
    </source>
</evidence>
<evidence type="ECO:0000256" key="4">
    <source>
        <dbReference type="ARBA" id="ARBA00048782"/>
    </source>
</evidence>
<dbReference type="InterPro" id="IPR036509">
    <property type="entry name" value="Met_Sox_Rdtase_MsrA_sf"/>
</dbReference>
<accession>A0AAE4FVR2</accession>
<dbReference type="AlphaFoldDB" id="A0AAE4FVR2"/>
<dbReference type="NCBIfam" id="TIGR00401">
    <property type="entry name" value="msrA"/>
    <property type="match status" value="1"/>
</dbReference>
<dbReference type="GO" id="GO:0008113">
    <property type="term" value="F:peptide-methionine (S)-S-oxide reductase activity"/>
    <property type="evidence" value="ECO:0007669"/>
    <property type="project" value="UniProtKB-UniRule"/>
</dbReference>
<evidence type="ECO:0000256" key="6">
    <source>
        <dbReference type="SAM" id="Phobius"/>
    </source>
</evidence>
<keyword evidence="6" id="KW-0812">Transmembrane</keyword>